<dbReference type="InterPro" id="IPR027417">
    <property type="entry name" value="P-loop_NTPase"/>
</dbReference>
<protein>
    <submittedName>
        <fullName evidence="2">Uncharacterized protein</fullName>
    </submittedName>
</protein>
<evidence type="ECO:0000313" key="3">
    <source>
        <dbReference type="Proteomes" id="UP000001449"/>
    </source>
</evidence>
<name>B8C5T1_THAPS</name>
<dbReference type="AlphaFoldDB" id="B8C5T1"/>
<proteinExistence type="predicted"/>
<reference evidence="2 3" key="2">
    <citation type="journal article" date="2008" name="Nature">
        <title>The Phaeodactylum genome reveals the evolutionary history of diatom genomes.</title>
        <authorList>
            <person name="Bowler C."/>
            <person name="Allen A.E."/>
            <person name="Badger J.H."/>
            <person name="Grimwood J."/>
            <person name="Jabbari K."/>
            <person name="Kuo A."/>
            <person name="Maheswari U."/>
            <person name="Martens C."/>
            <person name="Maumus F."/>
            <person name="Otillar R.P."/>
            <person name="Rayko E."/>
            <person name="Salamov A."/>
            <person name="Vandepoele K."/>
            <person name="Beszteri B."/>
            <person name="Gruber A."/>
            <person name="Heijde M."/>
            <person name="Katinka M."/>
            <person name="Mock T."/>
            <person name="Valentin K."/>
            <person name="Verret F."/>
            <person name="Berges J.A."/>
            <person name="Brownlee C."/>
            <person name="Cadoret J.P."/>
            <person name="Chiovitti A."/>
            <person name="Choi C.J."/>
            <person name="Coesel S."/>
            <person name="De Martino A."/>
            <person name="Detter J.C."/>
            <person name="Durkin C."/>
            <person name="Falciatore A."/>
            <person name="Fournet J."/>
            <person name="Haruta M."/>
            <person name="Huysman M.J."/>
            <person name="Jenkins B.D."/>
            <person name="Jiroutova K."/>
            <person name="Jorgensen R.E."/>
            <person name="Joubert Y."/>
            <person name="Kaplan A."/>
            <person name="Kroger N."/>
            <person name="Kroth P.G."/>
            <person name="La Roche J."/>
            <person name="Lindquist E."/>
            <person name="Lommer M."/>
            <person name="Martin-Jezequel V."/>
            <person name="Lopez P.J."/>
            <person name="Lucas S."/>
            <person name="Mangogna M."/>
            <person name="McGinnis K."/>
            <person name="Medlin L.K."/>
            <person name="Montsant A."/>
            <person name="Oudot-Le Secq M.P."/>
            <person name="Napoli C."/>
            <person name="Obornik M."/>
            <person name="Parker M.S."/>
            <person name="Petit J.L."/>
            <person name="Porcel B.M."/>
            <person name="Poulsen N."/>
            <person name="Robison M."/>
            <person name="Rychlewski L."/>
            <person name="Rynearson T.A."/>
            <person name="Schmutz J."/>
            <person name="Shapiro H."/>
            <person name="Siaut M."/>
            <person name="Stanley M."/>
            <person name="Sussman M.R."/>
            <person name="Taylor A.R."/>
            <person name="Vardi A."/>
            <person name="von Dassow P."/>
            <person name="Vyverman W."/>
            <person name="Willis A."/>
            <person name="Wyrwicz L.S."/>
            <person name="Rokhsar D.S."/>
            <person name="Weissenbach J."/>
            <person name="Armbrust E.V."/>
            <person name="Green B.R."/>
            <person name="Van de Peer Y."/>
            <person name="Grigoriev I.V."/>
        </authorList>
    </citation>
    <scope>NUCLEOTIDE SEQUENCE [LARGE SCALE GENOMIC DNA]</scope>
    <source>
        <strain evidence="2 3">CCMP1335</strain>
    </source>
</reference>
<dbReference type="HOGENOM" id="CLU_2150912_0_0_1"/>
<dbReference type="KEGG" id="tps:THAPSDRAFT_6182"/>
<evidence type="ECO:0000256" key="1">
    <source>
        <dbReference type="SAM" id="MobiDB-lite"/>
    </source>
</evidence>
<feature type="region of interest" description="Disordered" evidence="1">
    <location>
        <begin position="1"/>
        <end position="59"/>
    </location>
</feature>
<dbReference type="Gene3D" id="3.40.50.300">
    <property type="entry name" value="P-loop containing nucleotide triphosphate hydrolases"/>
    <property type="match status" value="1"/>
</dbReference>
<keyword evidence="3" id="KW-1185">Reference proteome</keyword>
<evidence type="ECO:0000313" key="2">
    <source>
        <dbReference type="EMBL" id="EED91177.1"/>
    </source>
</evidence>
<gene>
    <name evidence="2" type="ORF">THAPSDRAFT_6182</name>
</gene>
<dbReference type="GeneID" id="7445939"/>
<reference evidence="2 3" key="1">
    <citation type="journal article" date="2004" name="Science">
        <title>The genome of the diatom Thalassiosira pseudonana: ecology, evolution, and metabolism.</title>
        <authorList>
            <person name="Armbrust E.V."/>
            <person name="Berges J.A."/>
            <person name="Bowler C."/>
            <person name="Green B.R."/>
            <person name="Martinez D."/>
            <person name="Putnam N.H."/>
            <person name="Zhou S."/>
            <person name="Allen A.E."/>
            <person name="Apt K.E."/>
            <person name="Bechner M."/>
            <person name="Brzezinski M.A."/>
            <person name="Chaal B.K."/>
            <person name="Chiovitti A."/>
            <person name="Davis A.K."/>
            <person name="Demarest M.S."/>
            <person name="Detter J.C."/>
            <person name="Glavina T."/>
            <person name="Goodstein D."/>
            <person name="Hadi M.Z."/>
            <person name="Hellsten U."/>
            <person name="Hildebrand M."/>
            <person name="Jenkins B.D."/>
            <person name="Jurka J."/>
            <person name="Kapitonov V.V."/>
            <person name="Kroger N."/>
            <person name="Lau W.W."/>
            <person name="Lane T.W."/>
            <person name="Larimer F.W."/>
            <person name="Lippmeier J.C."/>
            <person name="Lucas S."/>
            <person name="Medina M."/>
            <person name="Montsant A."/>
            <person name="Obornik M."/>
            <person name="Parker M.S."/>
            <person name="Palenik B."/>
            <person name="Pazour G.J."/>
            <person name="Richardson P.M."/>
            <person name="Rynearson T.A."/>
            <person name="Saito M.A."/>
            <person name="Schwartz D.C."/>
            <person name="Thamatrakoln K."/>
            <person name="Valentin K."/>
            <person name="Vardi A."/>
            <person name="Wilkerson F.P."/>
            <person name="Rokhsar D.S."/>
        </authorList>
    </citation>
    <scope>NUCLEOTIDE SEQUENCE [LARGE SCALE GENOMIC DNA]</scope>
    <source>
        <strain evidence="2 3">CCMP1335</strain>
    </source>
</reference>
<dbReference type="Proteomes" id="UP000001449">
    <property type="component" value="Chromosome 6"/>
</dbReference>
<dbReference type="InParanoid" id="B8C5T1"/>
<dbReference type="EMBL" id="CM000643">
    <property type="protein sequence ID" value="EED91177.1"/>
    <property type="molecule type" value="Genomic_DNA"/>
</dbReference>
<accession>B8C5T1</accession>
<sequence length="112" mass="12140">MSHSADDEGWIPAPSHRRRNISNVSQPESTDAAVDSDDGGGDVVIYDPSSHQQQNQQQQVVVVPRPHRSPQEPFVLMLVGIPGSGKSVFAQKLEEVSVLVYTSCVVHGCATY</sequence>
<organism evidence="2 3">
    <name type="scientific">Thalassiosira pseudonana</name>
    <name type="common">Marine diatom</name>
    <name type="synonym">Cyclotella nana</name>
    <dbReference type="NCBI Taxonomy" id="35128"/>
    <lineage>
        <taxon>Eukaryota</taxon>
        <taxon>Sar</taxon>
        <taxon>Stramenopiles</taxon>
        <taxon>Ochrophyta</taxon>
        <taxon>Bacillariophyta</taxon>
        <taxon>Coscinodiscophyceae</taxon>
        <taxon>Thalassiosirophycidae</taxon>
        <taxon>Thalassiosirales</taxon>
        <taxon>Thalassiosiraceae</taxon>
        <taxon>Thalassiosira</taxon>
    </lineage>
</organism>
<dbReference type="RefSeq" id="XP_002291070.1">
    <property type="nucleotide sequence ID" value="XM_002291034.1"/>
</dbReference>
<dbReference type="SUPFAM" id="SSF52540">
    <property type="entry name" value="P-loop containing nucleoside triphosphate hydrolases"/>
    <property type="match status" value="1"/>
</dbReference>
<feature type="compositionally biased region" description="Low complexity" evidence="1">
    <location>
        <begin position="48"/>
        <end position="59"/>
    </location>
</feature>
<dbReference type="PaxDb" id="35128-Thaps6182"/>